<accession>A0ABU3QVV4</accession>
<organism evidence="1 2">
    <name type="scientific">Psychrosphaera aquimarina</name>
    <dbReference type="NCBI Taxonomy" id="2044854"/>
    <lineage>
        <taxon>Bacteria</taxon>
        <taxon>Pseudomonadati</taxon>
        <taxon>Pseudomonadota</taxon>
        <taxon>Gammaproteobacteria</taxon>
        <taxon>Alteromonadales</taxon>
        <taxon>Pseudoalteromonadaceae</taxon>
        <taxon>Psychrosphaera</taxon>
    </lineage>
</organism>
<dbReference type="EMBL" id="JAWCUA010000001">
    <property type="protein sequence ID" value="MDU0111571.1"/>
    <property type="molecule type" value="Genomic_DNA"/>
</dbReference>
<evidence type="ECO:0000313" key="1">
    <source>
        <dbReference type="EMBL" id="MDU0111571.1"/>
    </source>
</evidence>
<keyword evidence="2" id="KW-1185">Reference proteome</keyword>
<gene>
    <name evidence="1" type="ORF">RT723_00815</name>
</gene>
<sequence length="80" mass="9008">MNNELAIQVDSGDAKWLGVNKKDGGFNFAVYAPDAKRLFIHFFYQIRKSLSPVSKPITVPVTYSIAISLVLMKLGFTHYK</sequence>
<comment type="caution">
    <text evidence="1">The sequence shown here is derived from an EMBL/GenBank/DDBJ whole genome shotgun (WGS) entry which is preliminary data.</text>
</comment>
<protein>
    <submittedName>
        <fullName evidence="1">Uncharacterized protein</fullName>
    </submittedName>
</protein>
<dbReference type="Proteomes" id="UP001257914">
    <property type="component" value="Unassembled WGS sequence"/>
</dbReference>
<dbReference type="RefSeq" id="WP_315945502.1">
    <property type="nucleotide sequence ID" value="NZ_JAWCUA010000001.1"/>
</dbReference>
<evidence type="ECO:0000313" key="2">
    <source>
        <dbReference type="Proteomes" id="UP001257914"/>
    </source>
</evidence>
<name>A0ABU3QVV4_9GAMM</name>
<proteinExistence type="predicted"/>
<reference evidence="1 2" key="1">
    <citation type="submission" date="2023-10" db="EMBL/GenBank/DDBJ databases">
        <title>Psychrosphaera aquimaarina strain SW33 isolated from seawater.</title>
        <authorList>
            <person name="Bayburt H."/>
            <person name="Kim J.M."/>
            <person name="Choi B.J."/>
            <person name="Jeon C.O."/>
        </authorList>
    </citation>
    <scope>NUCLEOTIDE SEQUENCE [LARGE SCALE GENOMIC DNA]</scope>
    <source>
        <strain evidence="1 2">KCTC 52743</strain>
    </source>
</reference>